<dbReference type="PANTHER" id="PTHR45988">
    <property type="entry name" value="C2H2 TYPE ZINC FINGER TRANSCRIPTION FACTOR FAMILY-RELATED"/>
    <property type="match status" value="1"/>
</dbReference>
<dbReference type="InterPro" id="IPR044653">
    <property type="entry name" value="AZF1/2/3-like"/>
</dbReference>
<feature type="domain" description="C2H2-type" evidence="9">
    <location>
        <begin position="82"/>
        <end position="109"/>
    </location>
</feature>
<dbReference type="PROSITE" id="PS50157">
    <property type="entry name" value="ZINC_FINGER_C2H2_2"/>
    <property type="match status" value="2"/>
</dbReference>
<evidence type="ECO:0000313" key="11">
    <source>
        <dbReference type="Proteomes" id="UP001229421"/>
    </source>
</evidence>
<dbReference type="SMART" id="SM00355">
    <property type="entry name" value="ZnF_C2H2"/>
    <property type="match status" value="2"/>
</dbReference>
<keyword evidence="5" id="KW-0805">Transcription regulation</keyword>
<evidence type="ECO:0000256" key="7">
    <source>
        <dbReference type="PROSITE-ProRule" id="PRU00042"/>
    </source>
</evidence>
<reference evidence="10" key="1">
    <citation type="journal article" date="2023" name="bioRxiv">
        <title>Improved chromosome-level genome assembly for marigold (Tagetes erecta).</title>
        <authorList>
            <person name="Jiang F."/>
            <person name="Yuan L."/>
            <person name="Wang S."/>
            <person name="Wang H."/>
            <person name="Xu D."/>
            <person name="Wang A."/>
            <person name="Fan W."/>
        </authorList>
    </citation>
    <scope>NUCLEOTIDE SEQUENCE</scope>
    <source>
        <strain evidence="10">WSJ</strain>
        <tissue evidence="10">Leaf</tissue>
    </source>
</reference>
<keyword evidence="6" id="KW-0804">Transcription</keyword>
<dbReference type="Pfam" id="PF13912">
    <property type="entry name" value="zf-C2H2_6"/>
    <property type="match status" value="2"/>
</dbReference>
<dbReference type="InterPro" id="IPR013087">
    <property type="entry name" value="Znf_C2H2_type"/>
</dbReference>
<keyword evidence="1" id="KW-0479">Metal-binding</keyword>
<dbReference type="SUPFAM" id="SSF57667">
    <property type="entry name" value="beta-beta-alpha zinc fingers"/>
    <property type="match status" value="1"/>
</dbReference>
<feature type="region of interest" description="Disordered" evidence="8">
    <location>
        <begin position="201"/>
        <end position="235"/>
    </location>
</feature>
<dbReference type="GO" id="GO:0000976">
    <property type="term" value="F:transcription cis-regulatory region binding"/>
    <property type="evidence" value="ECO:0007669"/>
    <property type="project" value="TreeGrafter"/>
</dbReference>
<keyword evidence="11" id="KW-1185">Reference proteome</keyword>
<gene>
    <name evidence="10" type="ORF">QVD17_25152</name>
</gene>
<organism evidence="10 11">
    <name type="scientific">Tagetes erecta</name>
    <name type="common">African marigold</name>
    <dbReference type="NCBI Taxonomy" id="13708"/>
    <lineage>
        <taxon>Eukaryota</taxon>
        <taxon>Viridiplantae</taxon>
        <taxon>Streptophyta</taxon>
        <taxon>Embryophyta</taxon>
        <taxon>Tracheophyta</taxon>
        <taxon>Spermatophyta</taxon>
        <taxon>Magnoliopsida</taxon>
        <taxon>eudicotyledons</taxon>
        <taxon>Gunneridae</taxon>
        <taxon>Pentapetalae</taxon>
        <taxon>asterids</taxon>
        <taxon>campanulids</taxon>
        <taxon>Asterales</taxon>
        <taxon>Asteraceae</taxon>
        <taxon>Asteroideae</taxon>
        <taxon>Heliantheae alliance</taxon>
        <taxon>Tageteae</taxon>
        <taxon>Tagetes</taxon>
    </lineage>
</organism>
<keyword evidence="3 7" id="KW-0863">Zinc-finger</keyword>
<dbReference type="PANTHER" id="PTHR45988:SF92">
    <property type="entry name" value="C2H2 TYPE ZINC FINGER TRANSCRIPTION FACTOR FAMILY-RELATED"/>
    <property type="match status" value="1"/>
</dbReference>
<dbReference type="EMBL" id="JAUHHV010000006">
    <property type="protein sequence ID" value="KAK1422196.1"/>
    <property type="molecule type" value="Genomic_DNA"/>
</dbReference>
<evidence type="ECO:0000259" key="9">
    <source>
        <dbReference type="PROSITE" id="PS50157"/>
    </source>
</evidence>
<dbReference type="GO" id="GO:0003700">
    <property type="term" value="F:DNA-binding transcription factor activity"/>
    <property type="evidence" value="ECO:0007669"/>
    <property type="project" value="InterPro"/>
</dbReference>
<evidence type="ECO:0000256" key="6">
    <source>
        <dbReference type="ARBA" id="ARBA00023163"/>
    </source>
</evidence>
<dbReference type="PROSITE" id="PS00028">
    <property type="entry name" value="ZINC_FINGER_C2H2_1"/>
    <property type="match status" value="2"/>
</dbReference>
<feature type="domain" description="C2H2-type" evidence="9">
    <location>
        <begin position="141"/>
        <end position="163"/>
    </location>
</feature>
<keyword evidence="4" id="KW-0862">Zinc</keyword>
<proteinExistence type="predicted"/>
<evidence type="ECO:0000313" key="10">
    <source>
        <dbReference type="EMBL" id="KAK1422196.1"/>
    </source>
</evidence>
<evidence type="ECO:0000256" key="3">
    <source>
        <dbReference type="ARBA" id="ARBA00022771"/>
    </source>
</evidence>
<evidence type="ECO:0000256" key="8">
    <source>
        <dbReference type="SAM" id="MobiDB-lite"/>
    </source>
</evidence>
<evidence type="ECO:0000256" key="2">
    <source>
        <dbReference type="ARBA" id="ARBA00022737"/>
    </source>
</evidence>
<evidence type="ECO:0000256" key="1">
    <source>
        <dbReference type="ARBA" id="ARBA00022723"/>
    </source>
</evidence>
<comment type="caution">
    <text evidence="10">The sequence shown here is derived from an EMBL/GenBank/DDBJ whole genome shotgun (WGS) entry which is preliminary data.</text>
</comment>
<sequence length="235" mass="25170">MALEALNSPTAPPAPLFRHDSFNHLQYLDSWTKGKRSKRPRIDQPPTEEQYLALCLMLLARGGARPQTIRRTGLEADSNLVYKCNVCNKAFGSYQALGGHKASHRRNNSNTGGADVEHSLVVTTNSPAVPTTASGGSGRSHECSICHRCFSTGQALGGHKRCHYEGTLGAGGGHASTGAGSSLSSQGQRGFDLNLPALPENIFSGKSDDDEVESPHPAKRSRMFPPVKIQVTVDH</sequence>
<name>A0AAD8KIU6_TARER</name>
<accession>A0AAD8KIU6</accession>
<dbReference type="Gene3D" id="3.30.160.60">
    <property type="entry name" value="Classic Zinc Finger"/>
    <property type="match status" value="1"/>
</dbReference>
<dbReference type="Proteomes" id="UP001229421">
    <property type="component" value="Unassembled WGS sequence"/>
</dbReference>
<protein>
    <recommendedName>
        <fullName evidence="9">C2H2-type domain-containing protein</fullName>
    </recommendedName>
</protein>
<keyword evidence="2" id="KW-0677">Repeat</keyword>
<evidence type="ECO:0000256" key="5">
    <source>
        <dbReference type="ARBA" id="ARBA00023015"/>
    </source>
</evidence>
<dbReference type="GO" id="GO:0005634">
    <property type="term" value="C:nucleus"/>
    <property type="evidence" value="ECO:0007669"/>
    <property type="project" value="TreeGrafter"/>
</dbReference>
<evidence type="ECO:0000256" key="4">
    <source>
        <dbReference type="ARBA" id="ARBA00022833"/>
    </source>
</evidence>
<dbReference type="GO" id="GO:0008270">
    <property type="term" value="F:zinc ion binding"/>
    <property type="evidence" value="ECO:0007669"/>
    <property type="project" value="UniProtKB-KW"/>
</dbReference>
<dbReference type="InterPro" id="IPR036236">
    <property type="entry name" value="Znf_C2H2_sf"/>
</dbReference>
<dbReference type="AlphaFoldDB" id="A0AAD8KIU6"/>